<dbReference type="Gene3D" id="3.40.1350.10">
    <property type="match status" value="1"/>
</dbReference>
<comment type="caution">
    <text evidence="1">The sequence shown here is derived from an EMBL/GenBank/DDBJ whole genome shotgun (WGS) entry which is preliminary data.</text>
</comment>
<name>A0ABX4IZA9_9HYPH</name>
<dbReference type="InterPro" id="IPR011856">
    <property type="entry name" value="tRNA_endonuc-like_dom_sf"/>
</dbReference>
<keyword evidence="2" id="KW-1185">Reference proteome</keyword>
<proteinExistence type="predicted"/>
<reference evidence="1 2" key="1">
    <citation type="submission" date="2017-09" db="EMBL/GenBank/DDBJ databases">
        <title>Comparative genomics of rhizobia isolated from Phaseolus vulgaris in China.</title>
        <authorList>
            <person name="Tong W."/>
        </authorList>
    </citation>
    <scope>NUCLEOTIDE SEQUENCE [LARGE SCALE GENOMIC DNA]</scope>
    <source>
        <strain evidence="1 2">Y27</strain>
    </source>
</reference>
<evidence type="ECO:0000313" key="1">
    <source>
        <dbReference type="EMBL" id="PDS46347.1"/>
    </source>
</evidence>
<accession>A0ABX4IZA9</accession>
<dbReference type="Proteomes" id="UP000219972">
    <property type="component" value="Unassembled WGS sequence"/>
</dbReference>
<evidence type="ECO:0008006" key="3">
    <source>
        <dbReference type="Google" id="ProtNLM"/>
    </source>
</evidence>
<organism evidence="1 2">
    <name type="scientific">Rhizobium anhuiense</name>
    <dbReference type="NCBI Taxonomy" id="1184720"/>
    <lineage>
        <taxon>Bacteria</taxon>
        <taxon>Pseudomonadati</taxon>
        <taxon>Pseudomonadota</taxon>
        <taxon>Alphaproteobacteria</taxon>
        <taxon>Hyphomicrobiales</taxon>
        <taxon>Rhizobiaceae</taxon>
        <taxon>Rhizobium/Agrobacterium group</taxon>
        <taxon>Rhizobium</taxon>
    </lineage>
</organism>
<dbReference type="EMBL" id="NWSL01000060">
    <property type="protein sequence ID" value="PDS46347.1"/>
    <property type="molecule type" value="Genomic_DNA"/>
</dbReference>
<protein>
    <recommendedName>
        <fullName evidence="3">Restriction endonuclease</fullName>
    </recommendedName>
</protein>
<sequence>MRRKTRDPIKFDGIELFTAVARERGYELNSPGDLDEFMEALGSSLRASQTNPTLLHGKRVEAMFGIVAGALGRCKLIKQEDGGAVFATTETLVIPDYRIVLDDGKTMLVEVKNFHMKTPKKVFSIPQKTMHGLEEYAEINGLPLKIAVYFSTPNMWFLLSKKAFRREGKHFVIDFQNAMARNEMASLGERLIGTLPELAMELRTSSEEAEVPDETGQVPFIIREIGIYCGGREVLDKAAKDIAFYLVRYGRWPEKDTVPLFEGNKVIGLRAAFAPEEPAEEQGFDFVGSLSQMISSAYRELTIRDGAVASLDVKQHPEFFNPAIPQDFNDDRLPLWQMIIVPNERFGAIPTETGAAISA</sequence>
<evidence type="ECO:0000313" key="2">
    <source>
        <dbReference type="Proteomes" id="UP000219972"/>
    </source>
</evidence>
<dbReference type="RefSeq" id="WP_097545460.1">
    <property type="nucleotide sequence ID" value="NZ_NWSL01000060.1"/>
</dbReference>
<gene>
    <name evidence="1" type="ORF">CO662_36170</name>
</gene>